<name>A0A6M1R8W1_9GAMM</name>
<evidence type="ECO:0000313" key="2">
    <source>
        <dbReference type="EMBL" id="NGN96580.1"/>
    </source>
</evidence>
<comment type="caution">
    <text evidence="2">The sequence shown here is derived from an EMBL/GenBank/DDBJ whole genome shotgun (WGS) entry which is preliminary data.</text>
</comment>
<gene>
    <name evidence="2" type="ORF">G5S52_02590</name>
</gene>
<evidence type="ECO:0000313" key="3">
    <source>
        <dbReference type="Proteomes" id="UP000473008"/>
    </source>
</evidence>
<sequence>MYDDQLISLINKGYELVCVVGQGCQHWEDVIDELAVGDGTDPKFIVTTSHPDESVEDVVEFAKALSTSVASDIDIVQI</sequence>
<keyword evidence="3" id="KW-1185">Reference proteome</keyword>
<dbReference type="Proteomes" id="UP000473008">
    <property type="component" value="Unassembled WGS sequence"/>
</dbReference>
<evidence type="ECO:0000259" key="1">
    <source>
        <dbReference type="Pfam" id="PF24733"/>
    </source>
</evidence>
<dbReference type="AlphaFoldDB" id="A0A6M1R8W1"/>
<proteinExistence type="predicted"/>
<dbReference type="Pfam" id="PF24733">
    <property type="entry name" value="DUF7684"/>
    <property type="match status" value="1"/>
</dbReference>
<accession>A0A6M1R8W1</accession>
<protein>
    <recommendedName>
        <fullName evidence="1">DUF7684 domain-containing protein</fullName>
    </recommendedName>
</protein>
<organism evidence="2 3">
    <name type="scientific">Grimontia sedimenti</name>
    <dbReference type="NCBI Taxonomy" id="2711294"/>
    <lineage>
        <taxon>Bacteria</taxon>
        <taxon>Pseudomonadati</taxon>
        <taxon>Pseudomonadota</taxon>
        <taxon>Gammaproteobacteria</taxon>
        <taxon>Vibrionales</taxon>
        <taxon>Vibrionaceae</taxon>
        <taxon>Grimontia</taxon>
    </lineage>
</organism>
<dbReference type="EMBL" id="JAALDL010000001">
    <property type="protein sequence ID" value="NGN96580.1"/>
    <property type="molecule type" value="Genomic_DNA"/>
</dbReference>
<dbReference type="InterPro" id="IPR056101">
    <property type="entry name" value="DUF7684"/>
</dbReference>
<feature type="domain" description="DUF7684" evidence="1">
    <location>
        <begin position="8"/>
        <end position="68"/>
    </location>
</feature>
<reference evidence="2 3" key="1">
    <citation type="submission" date="2020-02" db="EMBL/GenBank/DDBJ databases">
        <title>The draft genome of Grimontia sedimenta sp. nov., isolated from benthic sediments near coral reefs south of Kuwait.</title>
        <authorList>
            <person name="Mahmoud H.M."/>
            <person name="Jose L."/>
            <person name="Eapen S."/>
        </authorList>
    </citation>
    <scope>NUCLEOTIDE SEQUENCE [LARGE SCALE GENOMIC DNA]</scope>
    <source>
        <strain evidence="2 3">S25</strain>
    </source>
</reference>